<name>A0AA40SA01_9ACTN</name>
<sequence>MAATTLVVAPVILVFFFARKAFVAGVTLTGVKG</sequence>
<dbReference type="Proteomes" id="UP000530412">
    <property type="component" value="Unassembled WGS sequence"/>
</dbReference>
<organism evidence="1 2">
    <name type="scientific">Streptomyces calvus</name>
    <dbReference type="NCBI Taxonomy" id="67282"/>
    <lineage>
        <taxon>Bacteria</taxon>
        <taxon>Bacillati</taxon>
        <taxon>Actinomycetota</taxon>
        <taxon>Actinomycetes</taxon>
        <taxon>Kitasatosporales</taxon>
        <taxon>Streptomycetaceae</taxon>
        <taxon>Streptomyces</taxon>
    </lineage>
</organism>
<comment type="caution">
    <text evidence="1">The sequence shown here is derived from an EMBL/GenBank/DDBJ whole genome shotgun (WGS) entry which is preliminary data.</text>
</comment>
<evidence type="ECO:0000313" key="2">
    <source>
        <dbReference type="Proteomes" id="UP000530412"/>
    </source>
</evidence>
<proteinExistence type="predicted"/>
<evidence type="ECO:0000313" key="1">
    <source>
        <dbReference type="EMBL" id="MBA8942629.1"/>
    </source>
</evidence>
<protein>
    <submittedName>
        <fullName evidence="1">ABC-type glycerol-3-phosphate transport system permease component</fullName>
    </submittedName>
</protein>
<dbReference type="EMBL" id="JACJIE010000002">
    <property type="protein sequence ID" value="MBA8942629.1"/>
    <property type="molecule type" value="Genomic_DNA"/>
</dbReference>
<accession>A0AA40SA01</accession>
<dbReference type="AlphaFoldDB" id="A0AA40SA01"/>
<reference evidence="1 2" key="1">
    <citation type="submission" date="2020-08" db="EMBL/GenBank/DDBJ databases">
        <title>Genomic Encyclopedia of Type Strains, Phase III (KMG-III): the genomes of soil and plant-associated and newly described type strains.</title>
        <authorList>
            <person name="Whitman W."/>
        </authorList>
    </citation>
    <scope>NUCLEOTIDE SEQUENCE [LARGE SCALE GENOMIC DNA]</scope>
    <source>
        <strain evidence="1 2">CECT 3271</strain>
    </source>
</reference>
<gene>
    <name evidence="1" type="ORF">FHS33_001023</name>
</gene>